<proteinExistence type="predicted"/>
<name>A0ABT2KZK5_9BACL</name>
<dbReference type="EMBL" id="JANIEK010000062">
    <property type="protein sequence ID" value="MCT4796352.1"/>
    <property type="molecule type" value="Genomic_DNA"/>
</dbReference>
<evidence type="ECO:0000313" key="2">
    <source>
        <dbReference type="Proteomes" id="UP001206821"/>
    </source>
</evidence>
<dbReference type="RefSeq" id="WP_156028752.1">
    <property type="nucleotide sequence ID" value="NZ_JANIEK010000062.1"/>
</dbReference>
<accession>A0ABT2KZK5</accession>
<keyword evidence="2" id="KW-1185">Reference proteome</keyword>
<evidence type="ECO:0000313" key="1">
    <source>
        <dbReference type="EMBL" id="MCT4796352.1"/>
    </source>
</evidence>
<reference evidence="1 2" key="1">
    <citation type="submission" date="2022-07" db="EMBL/GenBank/DDBJ databases">
        <title>Genomic and pangenome structural analysis of the polyextremophile Exiguobacterium.</title>
        <authorList>
            <person name="Shen L."/>
        </authorList>
    </citation>
    <scope>NUCLEOTIDE SEQUENCE [LARGE SCALE GENOMIC DNA]</scope>
    <source>
        <strain evidence="1 2">12_1</strain>
    </source>
</reference>
<organism evidence="1 2">
    <name type="scientific">Exiguobacterium alkaliphilum</name>
    <dbReference type="NCBI Taxonomy" id="1428684"/>
    <lineage>
        <taxon>Bacteria</taxon>
        <taxon>Bacillati</taxon>
        <taxon>Bacillota</taxon>
        <taxon>Bacilli</taxon>
        <taxon>Bacillales</taxon>
        <taxon>Bacillales Family XII. Incertae Sedis</taxon>
        <taxon>Exiguobacterium</taxon>
    </lineage>
</organism>
<dbReference type="Proteomes" id="UP001206821">
    <property type="component" value="Unassembled WGS sequence"/>
</dbReference>
<comment type="caution">
    <text evidence="1">The sequence shown here is derived from an EMBL/GenBank/DDBJ whole genome shotgun (WGS) entry which is preliminary data.</text>
</comment>
<protein>
    <submittedName>
        <fullName evidence="1">Uncharacterized protein</fullName>
    </submittedName>
</protein>
<sequence>MKTYWQIAAGNGEVNLEELFLKLNVALIGPARLGEYFENTTSCLTDTSLKSLHLKFK</sequence>
<gene>
    <name evidence="1" type="ORF">NQG31_12420</name>
</gene>